<accession>A0AAU6W4J2</accession>
<name>A0AAU6W4J2_9VIRU</name>
<organism evidence="1">
    <name type="scientific">Pseudomonas phage Aurca01</name>
    <dbReference type="NCBI Taxonomy" id="3138527"/>
    <lineage>
        <taxon>Viruses</taxon>
    </lineage>
</organism>
<dbReference type="EMBL" id="PP179334">
    <property type="protein sequence ID" value="XAI71445.1"/>
    <property type="molecule type" value="Genomic_DNA"/>
</dbReference>
<evidence type="ECO:0000313" key="1">
    <source>
        <dbReference type="EMBL" id="XAI71445.1"/>
    </source>
</evidence>
<sequence length="207" mass="23269">MKLVEILATKIKVWPKDATHAVQDHKGHHSGRIFLLVGPKENTIRNDSLGGWYLGRGVWTAIDPLTNCELADDCRDAIVTRDQWQAAVDSLKSPAWNGEGLPPVGKAVCEYLGAHQYDVWTVVNIFAEWGEGSRKVVFVDFGDLDGWRAESDPERFRPIRTAEQIAEDQKKQEVQELMIILGSVESAAYKDIAIAIQQANFRRQVSR</sequence>
<proteinExistence type="predicted"/>
<protein>
    <submittedName>
        <fullName evidence="1">Uncharacterized protein</fullName>
    </submittedName>
</protein>
<reference evidence="1" key="1">
    <citation type="journal article" date="2024" name="J. Gen. Virol.">
        <title>Novel phages of Pseudomonas syringae unveil numerous potential auxiliary metabolic genes.</title>
        <authorList>
            <person name="Feltin C."/>
            <person name="Garneau J.R."/>
            <person name="Morris C.E."/>
            <person name="Berard A."/>
            <person name="Torres-Barcelo C."/>
        </authorList>
    </citation>
    <scope>NUCLEOTIDE SEQUENCE</scope>
</reference>
<gene>
    <name evidence="1" type="ORF">Aurca01_00057</name>
</gene>